<dbReference type="InterPro" id="IPR005122">
    <property type="entry name" value="Uracil-DNA_glycosylase-like"/>
</dbReference>
<dbReference type="EMBL" id="AUZY01009876">
    <property type="protein sequence ID" value="EQD40589.1"/>
    <property type="molecule type" value="Genomic_DNA"/>
</dbReference>
<evidence type="ECO:0000313" key="2">
    <source>
        <dbReference type="EMBL" id="EQD40589.1"/>
    </source>
</evidence>
<feature type="domain" description="Uracil-DNA glycosylase-like" evidence="1">
    <location>
        <begin position="1"/>
        <end position="71"/>
    </location>
</feature>
<protein>
    <submittedName>
        <fullName evidence="2">Uracil-DNA glycosylase superfamily</fullName>
    </submittedName>
</protein>
<dbReference type="AlphaFoldDB" id="T1AHX4"/>
<dbReference type="Pfam" id="PF03167">
    <property type="entry name" value="UDG"/>
    <property type="match status" value="1"/>
</dbReference>
<name>T1AHX4_9ZZZZ</name>
<feature type="non-terminal residue" evidence="2">
    <location>
        <position position="1"/>
    </location>
</feature>
<reference evidence="2" key="2">
    <citation type="journal article" date="2014" name="ISME J.">
        <title>Microbial stratification in low pH oxic and suboxic macroscopic growths along an acid mine drainage.</title>
        <authorList>
            <person name="Mendez-Garcia C."/>
            <person name="Mesa V."/>
            <person name="Sprenger R.R."/>
            <person name="Richter M."/>
            <person name="Diez M.S."/>
            <person name="Solano J."/>
            <person name="Bargiela R."/>
            <person name="Golyshina O.V."/>
            <person name="Manteca A."/>
            <person name="Ramos J.L."/>
            <person name="Gallego J.R."/>
            <person name="Llorente I."/>
            <person name="Martins Dos Santos V.A."/>
            <person name="Jensen O.N."/>
            <person name="Pelaez A.I."/>
            <person name="Sanchez J."/>
            <person name="Ferrer M."/>
        </authorList>
    </citation>
    <scope>NUCLEOTIDE SEQUENCE</scope>
</reference>
<gene>
    <name evidence="2" type="ORF">B1B_14864</name>
</gene>
<comment type="caution">
    <text evidence="2">The sequence shown here is derived from an EMBL/GenBank/DDBJ whole genome shotgun (WGS) entry which is preliminary data.</text>
</comment>
<dbReference type="InterPro" id="IPR036895">
    <property type="entry name" value="Uracil-DNA_glycosylase-like_sf"/>
</dbReference>
<proteinExistence type="predicted"/>
<evidence type="ECO:0000259" key="1">
    <source>
        <dbReference type="Pfam" id="PF03167"/>
    </source>
</evidence>
<dbReference type="Gene3D" id="3.40.470.10">
    <property type="entry name" value="Uracil-DNA glycosylase-like domain"/>
    <property type="match status" value="1"/>
</dbReference>
<organism evidence="2">
    <name type="scientific">mine drainage metagenome</name>
    <dbReference type="NCBI Taxonomy" id="410659"/>
    <lineage>
        <taxon>unclassified sequences</taxon>
        <taxon>metagenomes</taxon>
        <taxon>ecological metagenomes</taxon>
    </lineage>
</organism>
<dbReference type="SUPFAM" id="SSF52141">
    <property type="entry name" value="Uracil-DNA glycosylase-like"/>
    <property type="match status" value="1"/>
</dbReference>
<accession>T1AHX4</accession>
<sequence length="78" mass="8910">ILLLGKIALDSYVKYLKFYGIEPSAKMVFKHANAYDLPDGKRIFASFHPSPRNTNTGNLTQSMFQSLLETIKKFIEEL</sequence>
<reference evidence="2" key="1">
    <citation type="submission" date="2013-08" db="EMBL/GenBank/DDBJ databases">
        <authorList>
            <person name="Mendez C."/>
            <person name="Richter M."/>
            <person name="Ferrer M."/>
            <person name="Sanchez J."/>
        </authorList>
    </citation>
    <scope>NUCLEOTIDE SEQUENCE</scope>
</reference>